<dbReference type="PROSITE" id="PS51257">
    <property type="entry name" value="PROKAR_LIPOPROTEIN"/>
    <property type="match status" value="1"/>
</dbReference>
<feature type="compositionally biased region" description="Polar residues" evidence="1">
    <location>
        <begin position="140"/>
        <end position="153"/>
    </location>
</feature>
<feature type="signal peptide" evidence="2">
    <location>
        <begin position="1"/>
        <end position="19"/>
    </location>
</feature>
<name>A0ABS1H3B3_9BACL</name>
<dbReference type="RefSeq" id="WP_200747706.1">
    <property type="nucleotide sequence ID" value="NZ_JAEOAH010000003.1"/>
</dbReference>
<dbReference type="Pfam" id="PF14478">
    <property type="entry name" value="DUF4430"/>
    <property type="match status" value="1"/>
</dbReference>
<sequence length="302" mass="33952">MKKCMSLWLMMILALFVMTGCKIQSVEEYNNQTEQEKSIRDTNDAKVVVKEKKEDGTTKDEVKKDSTKDSKVTKNELVEKRKTPQNEAVDKTVTKNEQPTKQPSTSTPKTNSTSTEKTTSKNPSTSSNKETTTAKDKVPTTKQPINHNNTQKPSAAIKEEPVKKKEYVTISISAATLIKHWDMLKPALQNEKYVPKNGVILKSTMYEILSEDETVWSILKRATREHGIHLEYQGAGDNKYGSVYIQGMNHLYERDAGSSSGWMFAVNGVFPDYGGSSITVKNGDNIQWQYTVDLGRDLGTKR</sequence>
<protein>
    <submittedName>
        <fullName evidence="4">DUF4430 domain-containing protein</fullName>
    </submittedName>
</protein>
<keyword evidence="2" id="KW-0732">Signal</keyword>
<feature type="region of interest" description="Disordered" evidence="1">
    <location>
        <begin position="30"/>
        <end position="158"/>
    </location>
</feature>
<evidence type="ECO:0000256" key="2">
    <source>
        <dbReference type="SAM" id="SignalP"/>
    </source>
</evidence>
<dbReference type="EMBL" id="JAEOAH010000003">
    <property type="protein sequence ID" value="MBK3493647.1"/>
    <property type="molecule type" value="Genomic_DNA"/>
</dbReference>
<feature type="domain" description="Transcobalamin-like C-terminal" evidence="3">
    <location>
        <begin position="214"/>
        <end position="291"/>
    </location>
</feature>
<comment type="caution">
    <text evidence="4">The sequence shown here is derived from an EMBL/GenBank/DDBJ whole genome shotgun (WGS) entry which is preliminary data.</text>
</comment>
<accession>A0ABS1H3B3</accession>
<reference evidence="4 5" key="1">
    <citation type="submission" date="2020-12" db="EMBL/GenBank/DDBJ databases">
        <title>YIM B01967 draft genome.</title>
        <authorList>
            <person name="Yan X."/>
        </authorList>
    </citation>
    <scope>NUCLEOTIDE SEQUENCE [LARGE SCALE GENOMIC DNA]</scope>
    <source>
        <strain evidence="4 5">YIM B01967</strain>
    </source>
</reference>
<feature type="compositionally biased region" description="Basic and acidic residues" evidence="1">
    <location>
        <begin position="34"/>
        <end position="94"/>
    </location>
</feature>
<feature type="compositionally biased region" description="Low complexity" evidence="1">
    <location>
        <begin position="97"/>
        <end position="131"/>
    </location>
</feature>
<dbReference type="InterPro" id="IPR027954">
    <property type="entry name" value="Transcobalamin-like_C"/>
</dbReference>
<evidence type="ECO:0000256" key="1">
    <source>
        <dbReference type="SAM" id="MobiDB-lite"/>
    </source>
</evidence>
<dbReference type="Proteomes" id="UP000618943">
    <property type="component" value="Unassembled WGS sequence"/>
</dbReference>
<proteinExistence type="predicted"/>
<gene>
    <name evidence="4" type="ORF">JFL43_01960</name>
</gene>
<dbReference type="Gene3D" id="2.170.130.30">
    <property type="match status" value="1"/>
</dbReference>
<evidence type="ECO:0000313" key="4">
    <source>
        <dbReference type="EMBL" id="MBK3493647.1"/>
    </source>
</evidence>
<feature type="chain" id="PRO_5045405602" evidence="2">
    <location>
        <begin position="20"/>
        <end position="302"/>
    </location>
</feature>
<evidence type="ECO:0000313" key="5">
    <source>
        <dbReference type="Proteomes" id="UP000618943"/>
    </source>
</evidence>
<evidence type="ECO:0000259" key="3">
    <source>
        <dbReference type="Pfam" id="PF14478"/>
    </source>
</evidence>
<keyword evidence="5" id="KW-1185">Reference proteome</keyword>
<organism evidence="4 5">
    <name type="scientific">Viridibacillus soli</name>
    <dbReference type="NCBI Taxonomy" id="2798301"/>
    <lineage>
        <taxon>Bacteria</taxon>
        <taxon>Bacillati</taxon>
        <taxon>Bacillota</taxon>
        <taxon>Bacilli</taxon>
        <taxon>Bacillales</taxon>
        <taxon>Caryophanaceae</taxon>
        <taxon>Viridibacillus</taxon>
    </lineage>
</organism>